<name>A0ACD5AN57_9ACTN</name>
<gene>
    <name evidence="1" type="ORF">V2W30_30480</name>
</gene>
<accession>A0ACD5AN57</accession>
<proteinExistence type="predicted"/>
<dbReference type="Proteomes" id="UP001432251">
    <property type="component" value="Chromosome"/>
</dbReference>
<dbReference type="EC" id="3.1.3.16" evidence="1"/>
<sequence>MRAPSFPALPTWPAALCPGIVAAVVITVCDALLGDVGLLPLYAVCPALTACCASPRRVAICGAFAMLLCAAVAGYDDLLFTRRGTVALTSVFLVSVASAVAAHARVQQERRAAQQRRISEFVQGVILAPVPGDTGPAAIAASYLSAAEDARIGGDFYEVVPVRGGVRLLIGDVQGKGLNAVRTASVTLSAFRLSAHDATDLDGVAFSISCALHRRGVEEQFVTAVLAELDEAGRLTLLSFGHPPPLIVRADGTHELAHPPSPAMPFGLSWLDPDPPEPRHVDLAHGDRVLLYTDGLAEARNTEDAFYPLVQRVALLRGASLDDCLVQLRHDVHEHTGAGVDDDSALMLLEYRPSPEPVAPEGRPRLPVQQDDDHRHGPYGRSCAICSVRDCPLTRDGRA</sequence>
<evidence type="ECO:0000313" key="1">
    <source>
        <dbReference type="EMBL" id="WWQ67228.1"/>
    </source>
</evidence>
<organism evidence="1 2">
    <name type="scientific">Streptomyces citrinus</name>
    <dbReference type="NCBI Taxonomy" id="3118173"/>
    <lineage>
        <taxon>Bacteria</taxon>
        <taxon>Bacillati</taxon>
        <taxon>Actinomycetota</taxon>
        <taxon>Actinomycetes</taxon>
        <taxon>Kitasatosporales</taxon>
        <taxon>Streptomycetaceae</taxon>
        <taxon>Streptomyces</taxon>
    </lineage>
</organism>
<keyword evidence="2" id="KW-1185">Reference proteome</keyword>
<dbReference type="EMBL" id="CP146022">
    <property type="protein sequence ID" value="WWQ67228.1"/>
    <property type="molecule type" value="Genomic_DNA"/>
</dbReference>
<keyword evidence="1" id="KW-0378">Hydrolase</keyword>
<evidence type="ECO:0000313" key="2">
    <source>
        <dbReference type="Proteomes" id="UP001432251"/>
    </source>
</evidence>
<protein>
    <submittedName>
        <fullName evidence="1">PP2C family protein-serine/threonine phosphatase</fullName>
        <ecNumber evidence="1">3.1.3.16</ecNumber>
    </submittedName>
</protein>
<reference evidence="1" key="1">
    <citation type="journal article" date="2025" name="Int. J. Syst. Evol. Microbiol.">
        <title>Streptomyces citrinus sp. nov., with yellow diffusible pigment.</title>
        <authorList>
            <person name="He Y."/>
            <person name="Yang E."/>
            <person name="Xu J."/>
            <person name="Sun Y."/>
            <person name="Sun L."/>
        </authorList>
    </citation>
    <scope>NUCLEOTIDE SEQUENCE</scope>
    <source>
        <strain evidence="1">Q6</strain>
    </source>
</reference>